<name>A0A3L6ZJB6_9MICO</name>
<evidence type="ECO:0000313" key="2">
    <source>
        <dbReference type="Proteomes" id="UP000270299"/>
    </source>
</evidence>
<organism evidence="1 2">
    <name type="scientific">Mycetocola manganoxydans</name>
    <dbReference type="NCBI Taxonomy" id="699879"/>
    <lineage>
        <taxon>Bacteria</taxon>
        <taxon>Bacillati</taxon>
        <taxon>Actinomycetota</taxon>
        <taxon>Actinomycetes</taxon>
        <taxon>Micrococcales</taxon>
        <taxon>Microbacteriaceae</taxon>
        <taxon>Mycetocola</taxon>
    </lineage>
</organism>
<feature type="non-terminal residue" evidence="1">
    <location>
        <position position="62"/>
    </location>
</feature>
<accession>A0A3L6ZJB6</accession>
<gene>
    <name evidence="1" type="ORF">D9V29_14445</name>
</gene>
<sequence length="62" mass="6161">MPGVEVPGVEVLGVEVPGVEGVLDGVIVALAVAVESLGLDQLSRLPAVTVLSILSKTAALGR</sequence>
<reference evidence="1 2" key="1">
    <citation type="submission" date="2018-10" db="EMBL/GenBank/DDBJ databases">
        <authorList>
            <person name="Li J."/>
        </authorList>
    </citation>
    <scope>NUCLEOTIDE SEQUENCE [LARGE SCALE GENOMIC DNA]</scope>
    <source>
        <strain evidence="1 2">CCTCC AB209002</strain>
    </source>
</reference>
<comment type="caution">
    <text evidence="1">The sequence shown here is derived from an EMBL/GenBank/DDBJ whole genome shotgun (WGS) entry which is preliminary data.</text>
</comment>
<dbReference type="AlphaFoldDB" id="A0A3L6ZJB6"/>
<dbReference type="EMBL" id="RCUV01000025">
    <property type="protein sequence ID" value="RLP67937.1"/>
    <property type="molecule type" value="Genomic_DNA"/>
</dbReference>
<protein>
    <submittedName>
        <fullName evidence="1">Uncharacterized protein</fullName>
    </submittedName>
</protein>
<keyword evidence="2" id="KW-1185">Reference proteome</keyword>
<dbReference type="Proteomes" id="UP000270299">
    <property type="component" value="Unassembled WGS sequence"/>
</dbReference>
<evidence type="ECO:0000313" key="1">
    <source>
        <dbReference type="EMBL" id="RLP67937.1"/>
    </source>
</evidence>
<proteinExistence type="predicted"/>